<accession>A0ABV5IKD2</accession>
<dbReference type="EMBL" id="JBHMEI010000021">
    <property type="protein sequence ID" value="MFB9204862.1"/>
    <property type="molecule type" value="Genomic_DNA"/>
</dbReference>
<dbReference type="InterPro" id="IPR006016">
    <property type="entry name" value="UspA"/>
</dbReference>
<dbReference type="CDD" id="cd23659">
    <property type="entry name" value="USP_At3g01520-like"/>
    <property type="match status" value="1"/>
</dbReference>
<organism evidence="3 4">
    <name type="scientific">Nonomuraea spiralis</name>
    <dbReference type="NCBI Taxonomy" id="46182"/>
    <lineage>
        <taxon>Bacteria</taxon>
        <taxon>Bacillati</taxon>
        <taxon>Actinomycetota</taxon>
        <taxon>Actinomycetes</taxon>
        <taxon>Streptosporangiales</taxon>
        <taxon>Streptosporangiaceae</taxon>
        <taxon>Nonomuraea</taxon>
    </lineage>
</organism>
<proteinExistence type="inferred from homology"/>
<evidence type="ECO:0000313" key="3">
    <source>
        <dbReference type="EMBL" id="MFB9204862.1"/>
    </source>
</evidence>
<dbReference type="RefSeq" id="WP_189649693.1">
    <property type="nucleotide sequence ID" value="NZ_BMRC01000010.1"/>
</dbReference>
<keyword evidence="4" id="KW-1185">Reference proteome</keyword>
<dbReference type="PANTHER" id="PTHR46268:SF6">
    <property type="entry name" value="UNIVERSAL STRESS PROTEIN UP12"/>
    <property type="match status" value="1"/>
</dbReference>
<dbReference type="SUPFAM" id="SSF52402">
    <property type="entry name" value="Adenine nucleotide alpha hydrolases-like"/>
    <property type="match status" value="1"/>
</dbReference>
<comment type="similarity">
    <text evidence="1">Belongs to the universal stress protein A family.</text>
</comment>
<dbReference type="PRINTS" id="PR01438">
    <property type="entry name" value="UNVRSLSTRESS"/>
</dbReference>
<reference evidence="3 4" key="1">
    <citation type="submission" date="2024-09" db="EMBL/GenBank/DDBJ databases">
        <authorList>
            <person name="Sun Q."/>
            <person name="Mori K."/>
        </authorList>
    </citation>
    <scope>NUCLEOTIDE SEQUENCE [LARGE SCALE GENOMIC DNA]</scope>
    <source>
        <strain evidence="3 4">CCM 3426</strain>
    </source>
</reference>
<dbReference type="Proteomes" id="UP001589647">
    <property type="component" value="Unassembled WGS sequence"/>
</dbReference>
<comment type="caution">
    <text evidence="3">The sequence shown here is derived from an EMBL/GenBank/DDBJ whole genome shotgun (WGS) entry which is preliminary data.</text>
</comment>
<sequence>MSTPILIAYDGSAGARHAVEETARLFPGASAVVLYARPPLESLAAHLEGHALLEDLRDIDAKTFDASERLAAEGAEQARGLGLKAEPRVASVPEEVAAEAIVDVAEEIDAALIVLGSRGRQGVKALLTGSTSTRVMHSTGRPTLVIPSRPLAAARREARRFTDR</sequence>
<dbReference type="PANTHER" id="PTHR46268">
    <property type="entry name" value="STRESS RESPONSE PROTEIN NHAX"/>
    <property type="match status" value="1"/>
</dbReference>
<gene>
    <name evidence="3" type="ORF">ACFFV7_26955</name>
</gene>
<dbReference type="InterPro" id="IPR014729">
    <property type="entry name" value="Rossmann-like_a/b/a_fold"/>
</dbReference>
<dbReference type="InterPro" id="IPR006015">
    <property type="entry name" value="Universal_stress_UspA"/>
</dbReference>
<evidence type="ECO:0000259" key="2">
    <source>
        <dbReference type="Pfam" id="PF00582"/>
    </source>
</evidence>
<dbReference type="Gene3D" id="3.40.50.620">
    <property type="entry name" value="HUPs"/>
    <property type="match status" value="1"/>
</dbReference>
<protein>
    <submittedName>
        <fullName evidence="3">Universal stress protein</fullName>
    </submittedName>
</protein>
<evidence type="ECO:0000256" key="1">
    <source>
        <dbReference type="ARBA" id="ARBA00008791"/>
    </source>
</evidence>
<name>A0ABV5IKD2_9ACTN</name>
<feature type="domain" description="UspA" evidence="2">
    <location>
        <begin position="1"/>
        <end position="147"/>
    </location>
</feature>
<evidence type="ECO:0000313" key="4">
    <source>
        <dbReference type="Proteomes" id="UP001589647"/>
    </source>
</evidence>
<dbReference type="Pfam" id="PF00582">
    <property type="entry name" value="Usp"/>
    <property type="match status" value="1"/>
</dbReference>